<dbReference type="Gene3D" id="2.130.10.10">
    <property type="entry name" value="YVTN repeat-like/Quinoprotein amine dehydrogenase"/>
    <property type="match status" value="1"/>
</dbReference>
<evidence type="ECO:0000313" key="3">
    <source>
        <dbReference type="Proteomes" id="UP001652432"/>
    </source>
</evidence>
<dbReference type="EMBL" id="JAOQKJ010000007">
    <property type="protein sequence ID" value="MCU6744751.1"/>
    <property type="molecule type" value="Genomic_DNA"/>
</dbReference>
<protein>
    <submittedName>
        <fullName evidence="2">Lactonase family protein</fullName>
    </submittedName>
</protein>
<dbReference type="InterPro" id="IPR015943">
    <property type="entry name" value="WD40/YVTN_repeat-like_dom_sf"/>
</dbReference>
<reference evidence="2 3" key="1">
    <citation type="journal article" date="2021" name="ISME Commun">
        <title>Automated analysis of genomic sequences facilitates high-throughput and comprehensive description of bacteria.</title>
        <authorList>
            <person name="Hitch T.C.A."/>
        </authorList>
    </citation>
    <scope>NUCLEOTIDE SEQUENCE [LARGE SCALE GENOMIC DNA]</scope>
    <source>
        <strain evidence="2 3">Sanger_18</strain>
    </source>
</reference>
<organism evidence="2 3">
    <name type="scientific">Suilimivivens aceti</name>
    <dbReference type="NCBI Taxonomy" id="2981774"/>
    <lineage>
        <taxon>Bacteria</taxon>
        <taxon>Bacillati</taxon>
        <taxon>Bacillota</taxon>
        <taxon>Clostridia</taxon>
        <taxon>Lachnospirales</taxon>
        <taxon>Lachnospiraceae</taxon>
        <taxon>Suilimivivens</taxon>
    </lineage>
</organism>
<dbReference type="PANTHER" id="PTHR30344">
    <property type="entry name" value="6-PHOSPHOGLUCONOLACTONASE-RELATED"/>
    <property type="match status" value="1"/>
</dbReference>
<dbReference type="SUPFAM" id="SSF75011">
    <property type="entry name" value="3-carboxy-cis,cis-mucoante lactonizing enzyme"/>
    <property type="match status" value="1"/>
</dbReference>
<dbReference type="Proteomes" id="UP001652432">
    <property type="component" value="Unassembled WGS sequence"/>
</dbReference>
<accession>A0ABT2T3B7</accession>
<gene>
    <name evidence="2" type="ORF">OCV77_09610</name>
</gene>
<comment type="similarity">
    <text evidence="1">Belongs to the cycloisomerase 2 family.</text>
</comment>
<dbReference type="RefSeq" id="WP_262574850.1">
    <property type="nucleotide sequence ID" value="NZ_JAOQKJ010000007.1"/>
</dbReference>
<comment type="caution">
    <text evidence="2">The sequence shown here is derived from an EMBL/GenBank/DDBJ whole genome shotgun (WGS) entry which is preliminary data.</text>
</comment>
<dbReference type="InterPro" id="IPR050282">
    <property type="entry name" value="Cycloisomerase_2"/>
</dbReference>
<sequence>MDDILFVGTKGNEKNDGIVCCHVNNEIYQISKIEFADKIENFSFLACAYKKKTLYAAGRDSETNTDFINVYKVNDGDIAFVEKRIVASIGISFMRVAFEDRNLLVSGYDAGNVYCFEIEEEGELSNTYLRFDFPNEKKKQEKEPEVNIYSAEYRQNGSHPHAIYGVDFTGTILIPDLGKDKIWILKKGEHELNLINSCSIKPQSGPRHLVINNETSYVYLLTELTSSLYTLKYEVLEAEMTVVDRKSALPDAYIGNNLSADIVLSPNGKYLYVSNRGANCVCVFEINEENGIPVLLQSVPTAGWPRALQFSENFKVLYILNEEYESSQGSLESYCVSRYGRLSDRTKLLDLENAYNFIRW</sequence>
<keyword evidence="3" id="KW-1185">Reference proteome</keyword>
<name>A0ABT2T3B7_9FIRM</name>
<dbReference type="Pfam" id="PF10282">
    <property type="entry name" value="Lactonase"/>
    <property type="match status" value="1"/>
</dbReference>
<proteinExistence type="inferred from homology"/>
<dbReference type="PANTHER" id="PTHR30344:SF1">
    <property type="entry name" value="6-PHOSPHOGLUCONOLACTONASE"/>
    <property type="match status" value="1"/>
</dbReference>
<evidence type="ECO:0000256" key="1">
    <source>
        <dbReference type="ARBA" id="ARBA00005564"/>
    </source>
</evidence>
<dbReference type="InterPro" id="IPR019405">
    <property type="entry name" value="Lactonase_7-beta_prop"/>
</dbReference>
<evidence type="ECO:0000313" key="2">
    <source>
        <dbReference type="EMBL" id="MCU6744751.1"/>
    </source>
</evidence>